<evidence type="ECO:0000313" key="1">
    <source>
        <dbReference type="EMBL" id="KKL80740.1"/>
    </source>
</evidence>
<protein>
    <recommendedName>
        <fullName evidence="2">Bacterial type II secretion system protein E domain-containing protein</fullName>
    </recommendedName>
</protein>
<sequence>MNDDVARHCAEIDRCNQRGGRMLSVVDLIDAETFTPELAAYALAAIGRGASFMVGAAPGGAGKTTVMGALLNLVPAKVQLAPADAMAAIRRGLQAPDPPQCFICHEIGRGSYYAYLWGAELRAYFDLPAAGHMLATNLHADTIDQAHGQICGDCNVSEDAFAGMKLMFFLAVRRAGLAVRRRIASVWESDGSSPHRQVFQGGSPFEIDASALVDPEAFNRARRRVDELLAGGGRTIEDVRSILASDGGE</sequence>
<dbReference type="Gene3D" id="3.40.50.300">
    <property type="entry name" value="P-loop containing nucleotide triphosphate hydrolases"/>
    <property type="match status" value="1"/>
</dbReference>
<dbReference type="EMBL" id="LAZR01022766">
    <property type="protein sequence ID" value="KKL80740.1"/>
    <property type="molecule type" value="Genomic_DNA"/>
</dbReference>
<dbReference type="InterPro" id="IPR027417">
    <property type="entry name" value="P-loop_NTPase"/>
</dbReference>
<comment type="caution">
    <text evidence="1">The sequence shown here is derived from an EMBL/GenBank/DDBJ whole genome shotgun (WGS) entry which is preliminary data.</text>
</comment>
<evidence type="ECO:0008006" key="2">
    <source>
        <dbReference type="Google" id="ProtNLM"/>
    </source>
</evidence>
<organism evidence="1">
    <name type="scientific">marine sediment metagenome</name>
    <dbReference type="NCBI Taxonomy" id="412755"/>
    <lineage>
        <taxon>unclassified sequences</taxon>
        <taxon>metagenomes</taxon>
        <taxon>ecological metagenomes</taxon>
    </lineage>
</organism>
<proteinExistence type="predicted"/>
<reference evidence="1" key="1">
    <citation type="journal article" date="2015" name="Nature">
        <title>Complex archaea that bridge the gap between prokaryotes and eukaryotes.</title>
        <authorList>
            <person name="Spang A."/>
            <person name="Saw J.H."/>
            <person name="Jorgensen S.L."/>
            <person name="Zaremba-Niedzwiedzka K."/>
            <person name="Martijn J."/>
            <person name="Lind A.E."/>
            <person name="van Eijk R."/>
            <person name="Schleper C."/>
            <person name="Guy L."/>
            <person name="Ettema T.J."/>
        </authorList>
    </citation>
    <scope>NUCLEOTIDE SEQUENCE</scope>
</reference>
<gene>
    <name evidence="1" type="ORF">LCGC14_2001730</name>
</gene>
<dbReference type="AlphaFoldDB" id="A0A0F9HGF0"/>
<accession>A0A0F9HGF0</accession>
<name>A0A0F9HGF0_9ZZZZ</name>